<dbReference type="STRING" id="1173584.SAMN05444851_0330"/>
<dbReference type="SUPFAM" id="SSF50346">
    <property type="entry name" value="PRC-barrel domain"/>
    <property type="match status" value="1"/>
</dbReference>
<name>A0A1I0MTW4_9RHOB</name>
<evidence type="ECO:0000313" key="3">
    <source>
        <dbReference type="EMBL" id="SEV92162.1"/>
    </source>
</evidence>
<feature type="chain" id="PRO_5011772606" description="PRC-barrel domain-containing protein" evidence="2">
    <location>
        <begin position="23"/>
        <end position="204"/>
    </location>
</feature>
<dbReference type="OrthoDB" id="7876889at2"/>
<organism evidence="3 4">
    <name type="scientific">Aliiroseovarius sediminilitoris</name>
    <dbReference type="NCBI Taxonomy" id="1173584"/>
    <lineage>
        <taxon>Bacteria</taxon>
        <taxon>Pseudomonadati</taxon>
        <taxon>Pseudomonadota</taxon>
        <taxon>Alphaproteobacteria</taxon>
        <taxon>Rhodobacterales</taxon>
        <taxon>Paracoccaceae</taxon>
        <taxon>Aliiroseovarius</taxon>
    </lineage>
</organism>
<accession>A0A1I0MTW4</accession>
<dbReference type="RefSeq" id="WP_143064267.1">
    <property type="nucleotide sequence ID" value="NZ_FOJB01000001.1"/>
</dbReference>
<dbReference type="AlphaFoldDB" id="A0A1I0MTW4"/>
<dbReference type="EMBL" id="FOJB01000001">
    <property type="protein sequence ID" value="SEV92162.1"/>
    <property type="molecule type" value="Genomic_DNA"/>
</dbReference>
<proteinExistence type="predicted"/>
<keyword evidence="4" id="KW-1185">Reference proteome</keyword>
<feature type="signal peptide" evidence="2">
    <location>
        <begin position="1"/>
        <end position="22"/>
    </location>
</feature>
<evidence type="ECO:0000313" key="4">
    <source>
        <dbReference type="Proteomes" id="UP000199650"/>
    </source>
</evidence>
<feature type="region of interest" description="Disordered" evidence="1">
    <location>
        <begin position="152"/>
        <end position="204"/>
    </location>
</feature>
<feature type="compositionally biased region" description="Acidic residues" evidence="1">
    <location>
        <begin position="163"/>
        <end position="204"/>
    </location>
</feature>
<gene>
    <name evidence="3" type="ORF">SAMN05444851_0330</name>
</gene>
<evidence type="ECO:0000256" key="1">
    <source>
        <dbReference type="SAM" id="MobiDB-lite"/>
    </source>
</evidence>
<dbReference type="Gene3D" id="2.30.30.240">
    <property type="entry name" value="PRC-barrel domain"/>
    <property type="match status" value="1"/>
</dbReference>
<protein>
    <recommendedName>
        <fullName evidence="5">PRC-barrel domain-containing protein</fullName>
    </recommendedName>
</protein>
<dbReference type="InterPro" id="IPR011033">
    <property type="entry name" value="PRC_barrel-like_sf"/>
</dbReference>
<evidence type="ECO:0008006" key="5">
    <source>
        <dbReference type="Google" id="ProtNLM"/>
    </source>
</evidence>
<sequence>MTLKYFWMSTAVATMIAGGALAQDTATPETGVASGGADTAVIAPKFMSLEEMTVGDMIGTFVYDPEGERISEIDYVISGAGGPEVVLGIGGFLGLGEYTVALPLTDFKLGEDGLSLRLDTDKETLKTYPEFDESMAENLPAETSIGTLLTQAGDSSSMTTEEGAAESDAATDEPATDDATQTEEGDMTDEGTTEGETTEETTTQ</sequence>
<evidence type="ECO:0000256" key="2">
    <source>
        <dbReference type="SAM" id="SignalP"/>
    </source>
</evidence>
<reference evidence="3 4" key="1">
    <citation type="submission" date="2016-10" db="EMBL/GenBank/DDBJ databases">
        <authorList>
            <person name="de Groot N.N."/>
        </authorList>
    </citation>
    <scope>NUCLEOTIDE SEQUENCE [LARGE SCALE GENOMIC DNA]</scope>
    <source>
        <strain evidence="3 4">DSM 29439</strain>
    </source>
</reference>
<dbReference type="Proteomes" id="UP000199650">
    <property type="component" value="Unassembled WGS sequence"/>
</dbReference>
<keyword evidence="2" id="KW-0732">Signal</keyword>